<keyword evidence="10" id="KW-0539">Nucleus</keyword>
<evidence type="ECO:0000256" key="9">
    <source>
        <dbReference type="ARBA" id="ARBA00023163"/>
    </source>
</evidence>
<feature type="domain" description="C2H2-type" evidence="14">
    <location>
        <begin position="88"/>
        <end position="111"/>
    </location>
</feature>
<dbReference type="FunFam" id="3.30.160.60:FF:001049">
    <property type="entry name" value="zinc finger protein 319"/>
    <property type="match status" value="1"/>
</dbReference>
<organism evidence="16 17">
    <name type="scientific">Didymodactylos carnosus</name>
    <dbReference type="NCBI Taxonomy" id="1234261"/>
    <lineage>
        <taxon>Eukaryota</taxon>
        <taxon>Metazoa</taxon>
        <taxon>Spiralia</taxon>
        <taxon>Gnathifera</taxon>
        <taxon>Rotifera</taxon>
        <taxon>Eurotatoria</taxon>
        <taxon>Bdelloidea</taxon>
        <taxon>Philodinida</taxon>
        <taxon>Philodinidae</taxon>
        <taxon>Didymodactylos</taxon>
    </lineage>
</organism>
<dbReference type="PROSITE" id="PS50157">
    <property type="entry name" value="ZINC_FINGER_C2H2_2"/>
    <property type="match status" value="4"/>
</dbReference>
<evidence type="ECO:0000256" key="6">
    <source>
        <dbReference type="ARBA" id="ARBA00022833"/>
    </source>
</evidence>
<gene>
    <name evidence="15" type="ORF">OVA965_LOCUS20750</name>
    <name evidence="16" type="ORF">TMI583_LOCUS21223</name>
</gene>
<feature type="transmembrane region" description="Helical" evidence="13">
    <location>
        <begin position="137"/>
        <end position="162"/>
    </location>
</feature>
<dbReference type="FunFam" id="3.30.160.60:FF:000450">
    <property type="entry name" value="PR domain zinc finger protein 14"/>
    <property type="match status" value="1"/>
</dbReference>
<evidence type="ECO:0000259" key="14">
    <source>
        <dbReference type="PROSITE" id="PS50157"/>
    </source>
</evidence>
<evidence type="ECO:0000256" key="11">
    <source>
        <dbReference type="PROSITE-ProRule" id="PRU00042"/>
    </source>
</evidence>
<dbReference type="InterPro" id="IPR050331">
    <property type="entry name" value="Zinc_finger"/>
</dbReference>
<dbReference type="FunFam" id="3.30.160.60:FF:000145">
    <property type="entry name" value="Zinc finger protein 574"/>
    <property type="match status" value="1"/>
</dbReference>
<dbReference type="PANTHER" id="PTHR16515">
    <property type="entry name" value="PR DOMAIN ZINC FINGER PROTEIN"/>
    <property type="match status" value="1"/>
</dbReference>
<evidence type="ECO:0000313" key="15">
    <source>
        <dbReference type="EMBL" id="CAF1133028.1"/>
    </source>
</evidence>
<evidence type="ECO:0000256" key="5">
    <source>
        <dbReference type="ARBA" id="ARBA00022771"/>
    </source>
</evidence>
<protein>
    <recommendedName>
        <fullName evidence="14">C2H2-type domain-containing protein</fullName>
    </recommendedName>
</protein>
<reference evidence="16" key="1">
    <citation type="submission" date="2021-02" db="EMBL/GenBank/DDBJ databases">
        <authorList>
            <person name="Nowell W R."/>
        </authorList>
    </citation>
    <scope>NUCLEOTIDE SEQUENCE</scope>
</reference>
<keyword evidence="8" id="KW-0238">DNA-binding</keyword>
<dbReference type="EMBL" id="CAJOBA010022793">
    <property type="protein sequence ID" value="CAF3918559.1"/>
    <property type="molecule type" value="Genomic_DNA"/>
</dbReference>
<feature type="region of interest" description="Disordered" evidence="12">
    <location>
        <begin position="231"/>
        <end position="251"/>
    </location>
</feature>
<dbReference type="GO" id="GO:0008270">
    <property type="term" value="F:zinc ion binding"/>
    <property type="evidence" value="ECO:0007669"/>
    <property type="project" value="UniProtKB-KW"/>
</dbReference>
<comment type="caution">
    <text evidence="16">The sequence shown here is derived from an EMBL/GenBank/DDBJ whole genome shotgun (WGS) entry which is preliminary data.</text>
</comment>
<comment type="similarity">
    <text evidence="2">Belongs to the krueppel C2H2-type zinc-finger protein family.</text>
</comment>
<dbReference type="Gene3D" id="3.30.160.60">
    <property type="entry name" value="Classic Zinc Finger"/>
    <property type="match status" value="4"/>
</dbReference>
<dbReference type="InterPro" id="IPR036236">
    <property type="entry name" value="Znf_C2H2_sf"/>
</dbReference>
<evidence type="ECO:0000256" key="1">
    <source>
        <dbReference type="ARBA" id="ARBA00004123"/>
    </source>
</evidence>
<dbReference type="AlphaFoldDB" id="A0A8S2M134"/>
<evidence type="ECO:0000256" key="12">
    <source>
        <dbReference type="SAM" id="MobiDB-lite"/>
    </source>
</evidence>
<feature type="domain" description="C2H2-type" evidence="14">
    <location>
        <begin position="4"/>
        <end position="31"/>
    </location>
</feature>
<dbReference type="InterPro" id="IPR013087">
    <property type="entry name" value="Znf_C2H2_type"/>
</dbReference>
<accession>A0A8S2M134</accession>
<comment type="subcellular location">
    <subcellularLocation>
        <location evidence="1">Nucleus</location>
    </subcellularLocation>
</comment>
<dbReference type="GO" id="GO:0010468">
    <property type="term" value="P:regulation of gene expression"/>
    <property type="evidence" value="ECO:0007669"/>
    <property type="project" value="TreeGrafter"/>
</dbReference>
<name>A0A8S2M134_9BILA</name>
<evidence type="ECO:0000256" key="8">
    <source>
        <dbReference type="ARBA" id="ARBA00023125"/>
    </source>
</evidence>
<dbReference type="PANTHER" id="PTHR16515:SF55">
    <property type="entry name" value="C2H2-TYPE DOMAIN-CONTAINING PROTEIN"/>
    <property type="match status" value="1"/>
</dbReference>
<dbReference type="PROSITE" id="PS00028">
    <property type="entry name" value="ZINC_FINGER_C2H2_1"/>
    <property type="match status" value="4"/>
</dbReference>
<keyword evidence="7" id="KW-0805">Transcription regulation</keyword>
<dbReference type="FunFam" id="3.30.160.60:FF:000933">
    <property type="entry name" value="zinc finger protein 771"/>
    <property type="match status" value="1"/>
</dbReference>
<evidence type="ECO:0000256" key="2">
    <source>
        <dbReference type="ARBA" id="ARBA00006991"/>
    </source>
</evidence>
<keyword evidence="13" id="KW-1133">Transmembrane helix</keyword>
<sequence length="283" mass="31631">EKPHACTICGKAFSTSSSLNTHSRIHSGEKPHSCEVCGKRFTASSNLYYHRMTHTKKKPHKCGFCEKSFATPGDLRGHIHIHRGTWPYLCPQCSKGFSKQTNLKNHLLTHTVLWMIAGLIMIITGGITAVSSFRTGISPLVIVGVAMWAGGILIIGFGCMAIQSRRMQRLREAVANESVKYSSASRPASWRIDTFQWYGWQRRNVTYNLVIDLEPNFAMAQNVYPTPSYSTAPPAYQQNKRPESSPHDNNQVQPVTYCSKCGAARQDYAGNFCSSCGQSYHKY</sequence>
<feature type="domain" description="C2H2-type" evidence="14">
    <location>
        <begin position="32"/>
        <end position="59"/>
    </location>
</feature>
<keyword evidence="3" id="KW-0479">Metal-binding</keyword>
<keyword evidence="13" id="KW-0472">Membrane</keyword>
<evidence type="ECO:0000256" key="13">
    <source>
        <dbReference type="SAM" id="Phobius"/>
    </source>
</evidence>
<dbReference type="GO" id="GO:0005634">
    <property type="term" value="C:nucleus"/>
    <property type="evidence" value="ECO:0007669"/>
    <property type="project" value="UniProtKB-SubCell"/>
</dbReference>
<evidence type="ECO:0000313" key="16">
    <source>
        <dbReference type="EMBL" id="CAF3918559.1"/>
    </source>
</evidence>
<dbReference type="Proteomes" id="UP000677228">
    <property type="component" value="Unassembled WGS sequence"/>
</dbReference>
<proteinExistence type="inferred from homology"/>
<evidence type="ECO:0000256" key="10">
    <source>
        <dbReference type="ARBA" id="ARBA00023242"/>
    </source>
</evidence>
<feature type="domain" description="C2H2-type" evidence="14">
    <location>
        <begin position="60"/>
        <end position="87"/>
    </location>
</feature>
<dbReference type="Pfam" id="PF00096">
    <property type="entry name" value="zf-C2H2"/>
    <property type="match status" value="4"/>
</dbReference>
<dbReference type="SUPFAM" id="SSF57667">
    <property type="entry name" value="beta-beta-alpha zinc fingers"/>
    <property type="match status" value="2"/>
</dbReference>
<keyword evidence="5 11" id="KW-0863">Zinc-finger</keyword>
<evidence type="ECO:0000256" key="7">
    <source>
        <dbReference type="ARBA" id="ARBA00023015"/>
    </source>
</evidence>
<keyword evidence="4" id="KW-0677">Repeat</keyword>
<feature type="non-terminal residue" evidence="16">
    <location>
        <position position="283"/>
    </location>
</feature>
<keyword evidence="9" id="KW-0804">Transcription</keyword>
<keyword evidence="6" id="KW-0862">Zinc</keyword>
<evidence type="ECO:0000313" key="17">
    <source>
        <dbReference type="Proteomes" id="UP000682733"/>
    </source>
</evidence>
<dbReference type="SMART" id="SM00355">
    <property type="entry name" value="ZnF_C2H2"/>
    <property type="match status" value="4"/>
</dbReference>
<evidence type="ECO:0000256" key="4">
    <source>
        <dbReference type="ARBA" id="ARBA00022737"/>
    </source>
</evidence>
<feature type="transmembrane region" description="Helical" evidence="13">
    <location>
        <begin position="107"/>
        <end position="131"/>
    </location>
</feature>
<dbReference type="GO" id="GO:0003677">
    <property type="term" value="F:DNA binding"/>
    <property type="evidence" value="ECO:0007669"/>
    <property type="project" value="UniProtKB-KW"/>
</dbReference>
<evidence type="ECO:0000256" key="3">
    <source>
        <dbReference type="ARBA" id="ARBA00022723"/>
    </source>
</evidence>
<dbReference type="Proteomes" id="UP000682733">
    <property type="component" value="Unassembled WGS sequence"/>
</dbReference>
<dbReference type="EMBL" id="CAJNOK010011141">
    <property type="protein sequence ID" value="CAF1133028.1"/>
    <property type="molecule type" value="Genomic_DNA"/>
</dbReference>
<keyword evidence="13" id="KW-0812">Transmembrane</keyword>